<dbReference type="AlphaFoldDB" id="A0A450W2R1"/>
<evidence type="ECO:0000313" key="2">
    <source>
        <dbReference type="EMBL" id="VFJ49231.1"/>
    </source>
</evidence>
<gene>
    <name evidence="1" type="ORF">BECKFM1743A_GA0114220_1004812</name>
    <name evidence="3" type="ORF">BECKFM1743B_GA0114221_101772</name>
    <name evidence="2" type="ORF">BECKFM1743C_GA0114222_1006810</name>
</gene>
<protein>
    <submittedName>
        <fullName evidence="3">Uncharacterized protein</fullName>
    </submittedName>
</protein>
<dbReference type="EMBL" id="CAADFA010000068">
    <property type="protein sequence ID" value="VFJ49231.1"/>
    <property type="molecule type" value="Genomic_DNA"/>
</dbReference>
<organism evidence="3">
    <name type="scientific">Candidatus Kentrum sp. FM</name>
    <dbReference type="NCBI Taxonomy" id="2126340"/>
    <lineage>
        <taxon>Bacteria</taxon>
        <taxon>Pseudomonadati</taxon>
        <taxon>Pseudomonadota</taxon>
        <taxon>Gammaproteobacteria</taxon>
        <taxon>Candidatus Kentrum</taxon>
    </lineage>
</organism>
<dbReference type="EMBL" id="CAADEZ010000048">
    <property type="protein sequence ID" value="VFJ47578.1"/>
    <property type="molecule type" value="Genomic_DNA"/>
</dbReference>
<proteinExistence type="predicted"/>
<sequence>MPFVDKNGVDISLLPQVEDTPSNFTFAPFRFKNFSLPPLTLQDSSILLALILGER</sequence>
<dbReference type="EMBL" id="CAADFL010000177">
    <property type="protein sequence ID" value="VFK11350.1"/>
    <property type="molecule type" value="Genomic_DNA"/>
</dbReference>
<evidence type="ECO:0000313" key="3">
    <source>
        <dbReference type="EMBL" id="VFK11350.1"/>
    </source>
</evidence>
<reference evidence="3" key="1">
    <citation type="submission" date="2019-02" db="EMBL/GenBank/DDBJ databases">
        <authorList>
            <person name="Gruber-Vodicka R. H."/>
            <person name="Seah K. B. B."/>
        </authorList>
    </citation>
    <scope>NUCLEOTIDE SEQUENCE</scope>
    <source>
        <strain evidence="1">BECK_BZ163</strain>
        <strain evidence="3">BECK_BZ164</strain>
        <strain evidence="2">BECK_BZ165</strain>
    </source>
</reference>
<evidence type="ECO:0000313" key="1">
    <source>
        <dbReference type="EMBL" id="VFJ47578.1"/>
    </source>
</evidence>
<accession>A0A450W2R1</accession>
<name>A0A450W2R1_9GAMM</name>